<reference evidence="3" key="1">
    <citation type="journal article" date="2014" name="Front. Microbiol.">
        <title>High frequency of phylogenetically diverse reductive dehalogenase-homologous genes in deep subseafloor sedimentary metagenomes.</title>
        <authorList>
            <person name="Kawai M."/>
            <person name="Futagami T."/>
            <person name="Toyoda A."/>
            <person name="Takaki Y."/>
            <person name="Nishi S."/>
            <person name="Hori S."/>
            <person name="Arai W."/>
            <person name="Tsubouchi T."/>
            <person name="Morono Y."/>
            <person name="Uchiyama I."/>
            <person name="Ito T."/>
            <person name="Fujiyama A."/>
            <person name="Inagaki F."/>
            <person name="Takami H."/>
        </authorList>
    </citation>
    <scope>NUCLEOTIDE SEQUENCE</scope>
    <source>
        <strain evidence="3">Expedition CK06-06</strain>
    </source>
</reference>
<dbReference type="PANTHER" id="PTHR37810:SF5">
    <property type="entry name" value="IMMUNITY PROTEIN SDPI"/>
    <property type="match status" value="1"/>
</dbReference>
<keyword evidence="1" id="KW-1133">Transmembrane helix</keyword>
<dbReference type="InterPro" id="IPR012867">
    <property type="entry name" value="DUF1648"/>
</dbReference>
<keyword evidence="1" id="KW-0472">Membrane</keyword>
<feature type="transmembrane region" description="Helical" evidence="1">
    <location>
        <begin position="98"/>
        <end position="119"/>
    </location>
</feature>
<gene>
    <name evidence="3" type="ORF">S03H2_02219</name>
</gene>
<comment type="caution">
    <text evidence="3">The sequence shown here is derived from an EMBL/GenBank/DDBJ whole genome shotgun (WGS) entry which is preliminary data.</text>
</comment>
<feature type="transmembrane region" description="Helical" evidence="1">
    <location>
        <begin position="174"/>
        <end position="197"/>
    </location>
</feature>
<feature type="domain" description="DUF1648" evidence="2">
    <location>
        <begin position="59"/>
        <end position="101"/>
    </location>
</feature>
<evidence type="ECO:0000259" key="2">
    <source>
        <dbReference type="Pfam" id="PF07853"/>
    </source>
</evidence>
<protein>
    <recommendedName>
        <fullName evidence="2">DUF1648 domain-containing protein</fullName>
    </recommendedName>
</protein>
<dbReference type="Pfam" id="PF07853">
    <property type="entry name" value="DUF1648"/>
    <property type="match status" value="1"/>
</dbReference>
<name>X1DVC3_9ZZZZ</name>
<evidence type="ECO:0000256" key="1">
    <source>
        <dbReference type="SAM" id="Phobius"/>
    </source>
</evidence>
<keyword evidence="1" id="KW-0812">Transmembrane</keyword>
<evidence type="ECO:0000313" key="3">
    <source>
        <dbReference type="EMBL" id="GAH24177.1"/>
    </source>
</evidence>
<organism evidence="3">
    <name type="scientific">marine sediment metagenome</name>
    <dbReference type="NCBI Taxonomy" id="412755"/>
    <lineage>
        <taxon>unclassified sequences</taxon>
        <taxon>metagenomes</taxon>
        <taxon>ecological metagenomes</taxon>
    </lineage>
</organism>
<dbReference type="AlphaFoldDB" id="X1DVC3"/>
<proteinExistence type="predicted"/>
<feature type="transmembrane region" description="Helical" evidence="1">
    <location>
        <begin position="6"/>
        <end position="26"/>
    </location>
</feature>
<dbReference type="GO" id="GO:0009636">
    <property type="term" value="P:response to toxic substance"/>
    <property type="evidence" value="ECO:0007669"/>
    <property type="project" value="TreeGrafter"/>
</dbReference>
<accession>X1DVC3</accession>
<dbReference type="PANTHER" id="PTHR37810">
    <property type="entry name" value="IMMUNITY PROTEIN SDPI"/>
    <property type="match status" value="1"/>
</dbReference>
<sequence length="202" mass="22501">MIIAILVLAIIIIAGGVAGAIWFVFFRRRLTQGEKTTTERGKAEGLPFRWGYIIAPLAILLLSIILSAYFYHLLPTEVAVHFELDGTPDGWLSREMTMVWVLLPQLLLVLLAGAITWGITKLGILSGQTGNTWVKPETIVSFMGNLVALPQLVVCFAMLDIFSYNSYQTHIMPMWIFLLAILGLVTIALGMFVVFIFSKARR</sequence>
<feature type="transmembrane region" description="Helical" evidence="1">
    <location>
        <begin position="50"/>
        <end position="71"/>
    </location>
</feature>
<dbReference type="EMBL" id="BARU01000722">
    <property type="protein sequence ID" value="GAH24177.1"/>
    <property type="molecule type" value="Genomic_DNA"/>
</dbReference>
<feature type="transmembrane region" description="Helical" evidence="1">
    <location>
        <begin position="139"/>
        <end position="162"/>
    </location>
</feature>